<evidence type="ECO:0000256" key="2">
    <source>
        <dbReference type="ARBA" id="ARBA00022679"/>
    </source>
</evidence>
<dbReference type="Pfam" id="PF07005">
    <property type="entry name" value="SBD_N"/>
    <property type="match status" value="1"/>
</dbReference>
<dbReference type="RefSeq" id="WP_309905418.1">
    <property type="nucleotide sequence ID" value="NZ_JAVDRF010000011.1"/>
</dbReference>
<organism evidence="9 10">
    <name type="scientific">Variovorax soli</name>
    <dbReference type="NCBI Taxonomy" id="376815"/>
    <lineage>
        <taxon>Bacteria</taxon>
        <taxon>Pseudomonadati</taxon>
        <taxon>Pseudomonadota</taxon>
        <taxon>Betaproteobacteria</taxon>
        <taxon>Burkholderiales</taxon>
        <taxon>Comamonadaceae</taxon>
        <taxon>Variovorax</taxon>
    </lineage>
</organism>
<evidence type="ECO:0000259" key="7">
    <source>
        <dbReference type="Pfam" id="PF07005"/>
    </source>
</evidence>
<protein>
    <submittedName>
        <fullName evidence="9">Uncharacterized protein YgbK (DUF1537 family)</fullName>
    </submittedName>
</protein>
<evidence type="ECO:0000313" key="9">
    <source>
        <dbReference type="EMBL" id="MDR6538534.1"/>
    </source>
</evidence>
<accession>A0ABU1NJ99</accession>
<name>A0ABU1NJ99_9BURK</name>
<evidence type="ECO:0000256" key="1">
    <source>
        <dbReference type="ARBA" id="ARBA00005715"/>
    </source>
</evidence>
<keyword evidence="3" id="KW-0547">Nucleotide-binding</keyword>
<dbReference type="Gene3D" id="3.40.980.20">
    <property type="entry name" value="Four-carbon acid sugar kinase, nucleotide binding domain"/>
    <property type="match status" value="1"/>
</dbReference>
<dbReference type="Gene3D" id="3.40.50.10840">
    <property type="entry name" value="Putative sugar-binding, N-terminal domain"/>
    <property type="match status" value="1"/>
</dbReference>
<evidence type="ECO:0000259" key="8">
    <source>
        <dbReference type="Pfam" id="PF17042"/>
    </source>
</evidence>
<evidence type="ECO:0000256" key="4">
    <source>
        <dbReference type="ARBA" id="ARBA00022777"/>
    </source>
</evidence>
<reference evidence="9 10" key="1">
    <citation type="submission" date="2023-07" db="EMBL/GenBank/DDBJ databases">
        <title>Sorghum-associated microbial communities from plants grown in Nebraska, USA.</title>
        <authorList>
            <person name="Schachtman D."/>
        </authorList>
    </citation>
    <scope>NUCLEOTIDE SEQUENCE [LARGE SCALE GENOMIC DNA]</scope>
    <source>
        <strain evidence="9 10">DS1781</strain>
    </source>
</reference>
<keyword evidence="2" id="KW-0808">Transferase</keyword>
<sequence length="466" mass="48761">MKFAFYGDDFTGSTDALEVLAFAGLDCALFLDVPDEQALRELGPFDAIGVAGASRAMSPAEMSAQLAPVLAAMSRLPVELVHYKVCSTFDSSPAIGSIGRVMDLSRAAFGDTAIPIVAATPALGRYCAFGNLFARSGTDGRVHRIDRHPIMSVHPVTPMHEADLARHLGAQTAMPITGFTLPQFALEREAMAAEFVGLVDSTSGGAVLLDGTTTSQLSDTGRLLDGLARGRETPLFCIGGSGLEYALTQWWREAGVLPAAPTTHDRFDGVPQVLAVSGSASPLSALQIDAALAAGFSDLAIDAAALVAGSDPDAELASLAERALLALRAGSSVMLHSARGPQDSRVEAMLGALAKQGMSREQARHEGGRLLGQRLGQLVDGLLRAHPLQRLLLSGGDTSSHVTQRLAPQALRVLARLAPGAPLCRAISREPHLAQLEIALKGGQMGQPDYFVKALRGTADARPSLP</sequence>
<comment type="caution">
    <text evidence="9">The sequence shown here is derived from an EMBL/GenBank/DDBJ whole genome shotgun (WGS) entry which is preliminary data.</text>
</comment>
<dbReference type="InterPro" id="IPR031475">
    <property type="entry name" value="NBD_C"/>
</dbReference>
<gene>
    <name evidence="9" type="ORF">J2739_004327</name>
</gene>
<keyword evidence="10" id="KW-1185">Reference proteome</keyword>
<feature type="domain" description="Four-carbon acid sugar kinase nucleotide binding" evidence="8">
    <location>
        <begin position="274"/>
        <end position="451"/>
    </location>
</feature>
<keyword evidence="4" id="KW-0418">Kinase</keyword>
<keyword evidence="6" id="KW-0119">Carbohydrate metabolism</keyword>
<dbReference type="InterPro" id="IPR010737">
    <property type="entry name" value="4-carb_acid_sugar_kinase_N"/>
</dbReference>
<evidence type="ECO:0000256" key="5">
    <source>
        <dbReference type="ARBA" id="ARBA00022840"/>
    </source>
</evidence>
<evidence type="ECO:0000256" key="3">
    <source>
        <dbReference type="ARBA" id="ARBA00022741"/>
    </source>
</evidence>
<evidence type="ECO:0000313" key="10">
    <source>
        <dbReference type="Proteomes" id="UP001184230"/>
    </source>
</evidence>
<dbReference type="SUPFAM" id="SSF142764">
    <property type="entry name" value="YgbK-like"/>
    <property type="match status" value="1"/>
</dbReference>
<evidence type="ECO:0000256" key="6">
    <source>
        <dbReference type="ARBA" id="ARBA00023277"/>
    </source>
</evidence>
<proteinExistence type="inferred from homology"/>
<comment type="similarity">
    <text evidence="1">Belongs to the four-carbon acid sugar kinase family.</text>
</comment>
<keyword evidence="5" id="KW-0067">ATP-binding</keyword>
<dbReference type="Proteomes" id="UP001184230">
    <property type="component" value="Unassembled WGS sequence"/>
</dbReference>
<dbReference type="InterPro" id="IPR037051">
    <property type="entry name" value="4-carb_acid_sugar_kinase_N_sf"/>
</dbReference>
<dbReference type="InterPro" id="IPR042213">
    <property type="entry name" value="NBD_C_sf"/>
</dbReference>
<dbReference type="EMBL" id="JAVDRF010000011">
    <property type="protein sequence ID" value="MDR6538534.1"/>
    <property type="molecule type" value="Genomic_DNA"/>
</dbReference>
<dbReference type="Pfam" id="PF17042">
    <property type="entry name" value="NBD_C"/>
    <property type="match status" value="1"/>
</dbReference>
<feature type="domain" description="Four-carbon acid sugar kinase N-terminal" evidence="7">
    <location>
        <begin position="4"/>
        <end position="247"/>
    </location>
</feature>